<dbReference type="InterPro" id="IPR016787">
    <property type="entry name" value="UCP021328"/>
</dbReference>
<feature type="compositionally biased region" description="Basic and acidic residues" evidence="1">
    <location>
        <begin position="93"/>
        <end position="129"/>
    </location>
</feature>
<protein>
    <submittedName>
        <fullName evidence="2">YjdF family protein</fullName>
    </submittedName>
</protein>
<comment type="caution">
    <text evidence="2">The sequence shown here is derived from an EMBL/GenBank/DDBJ whole genome shotgun (WGS) entry which is preliminary data.</text>
</comment>
<evidence type="ECO:0000256" key="1">
    <source>
        <dbReference type="SAM" id="MobiDB-lite"/>
    </source>
</evidence>
<reference evidence="2 3" key="1">
    <citation type="submission" date="2024-09" db="EMBL/GenBank/DDBJ databases">
        <authorList>
            <person name="Sun Q."/>
            <person name="Mori K."/>
        </authorList>
    </citation>
    <scope>NUCLEOTIDE SEQUENCE [LARGE SCALE GENOMIC DNA]</scope>
    <source>
        <strain evidence="2 3">CCM 7759</strain>
    </source>
</reference>
<organism evidence="2 3">
    <name type="scientific">Paenibacillus chartarius</name>
    <dbReference type="NCBI Taxonomy" id="747481"/>
    <lineage>
        <taxon>Bacteria</taxon>
        <taxon>Bacillati</taxon>
        <taxon>Bacillota</taxon>
        <taxon>Bacilli</taxon>
        <taxon>Bacillales</taxon>
        <taxon>Paenibacillaceae</taxon>
        <taxon>Paenibacillus</taxon>
    </lineage>
</organism>
<dbReference type="EMBL" id="JBHLWN010000078">
    <property type="protein sequence ID" value="MFC0215011.1"/>
    <property type="molecule type" value="Genomic_DNA"/>
</dbReference>
<sequence>MKLTVYHDGQYWVGVVEAQDQGKLKAAKFVFGPEPHDEEVLEFIRKHMMQLVSGLTQEVAVMLPETKRVNPKRLARQAALEMSRKGISSHAQDAMKLEYEKRKLEKRADSKQQREEKKAHIRLLKERKAKEKHRGH</sequence>
<dbReference type="RefSeq" id="WP_377472463.1">
    <property type="nucleotide sequence ID" value="NZ_JBHLWN010000078.1"/>
</dbReference>
<name>A0ABV6DQS4_9BACL</name>
<feature type="region of interest" description="Disordered" evidence="1">
    <location>
        <begin position="80"/>
        <end position="136"/>
    </location>
</feature>
<dbReference type="PIRSF" id="PIRSF021328">
    <property type="entry name" value="UCP021328"/>
    <property type="match status" value="1"/>
</dbReference>
<evidence type="ECO:0000313" key="2">
    <source>
        <dbReference type="EMBL" id="MFC0215011.1"/>
    </source>
</evidence>
<evidence type="ECO:0000313" key="3">
    <source>
        <dbReference type="Proteomes" id="UP001589776"/>
    </source>
</evidence>
<accession>A0ABV6DQS4</accession>
<dbReference type="Proteomes" id="UP001589776">
    <property type="component" value="Unassembled WGS sequence"/>
</dbReference>
<dbReference type="Pfam" id="PF11208">
    <property type="entry name" value="DUF2992"/>
    <property type="match status" value="1"/>
</dbReference>
<proteinExistence type="predicted"/>
<gene>
    <name evidence="2" type="ORF">ACFFK0_21690</name>
</gene>
<keyword evidence="3" id="KW-1185">Reference proteome</keyword>